<comment type="similarity">
    <text evidence="1">Belongs to the 'phage' integrase family.</text>
</comment>
<evidence type="ECO:0000313" key="6">
    <source>
        <dbReference type="EMBL" id="OZC34778.1"/>
    </source>
</evidence>
<dbReference type="InterPro" id="IPR050090">
    <property type="entry name" value="Tyrosine_recombinase_XerCD"/>
</dbReference>
<evidence type="ECO:0008006" key="8">
    <source>
        <dbReference type="Google" id="ProtNLM"/>
    </source>
</evidence>
<dbReference type="RefSeq" id="WP_094626012.1">
    <property type="nucleotide sequence ID" value="NZ_NEFY01000025.1"/>
</dbReference>
<reference evidence="6 7" key="1">
    <citation type="submission" date="2017-06" db="EMBL/GenBank/DDBJ databases">
        <title>Draft genome sequence of the halophilic bacterium Marinobacter vinifirmus FB1.</title>
        <authorList>
            <person name="Stepanov V.G."/>
            <person name="Roberts D.J."/>
            <person name="Fox G.E."/>
        </authorList>
    </citation>
    <scope>NUCLEOTIDE SEQUENCE [LARGE SCALE GENOMIC DNA]</scope>
    <source>
        <strain evidence="6 7">FB1</strain>
    </source>
</reference>
<dbReference type="Gene3D" id="1.10.443.10">
    <property type="entry name" value="Intergrase catalytic core"/>
    <property type="match status" value="1"/>
</dbReference>
<evidence type="ECO:0000256" key="3">
    <source>
        <dbReference type="ARBA" id="ARBA00023125"/>
    </source>
</evidence>
<dbReference type="SUPFAM" id="SSF56349">
    <property type="entry name" value="DNA breaking-rejoining enzymes"/>
    <property type="match status" value="1"/>
</dbReference>
<accession>A0A7Z1DRS4</accession>
<keyword evidence="4" id="KW-0233">DNA recombination</keyword>
<evidence type="ECO:0000313" key="7">
    <source>
        <dbReference type="Proteomes" id="UP000216984"/>
    </source>
</evidence>
<protein>
    <recommendedName>
        <fullName evidence="8">Tyrosine-type recombinase/integrase</fullName>
    </recommendedName>
</protein>
<dbReference type="GO" id="GO:0006310">
    <property type="term" value="P:DNA recombination"/>
    <property type="evidence" value="ECO:0007669"/>
    <property type="project" value="UniProtKB-KW"/>
</dbReference>
<name>A0A7Z1DRS4_9GAMM</name>
<organism evidence="6 7">
    <name type="scientific">Marinobacter vinifirmus</name>
    <dbReference type="NCBI Taxonomy" id="355591"/>
    <lineage>
        <taxon>Bacteria</taxon>
        <taxon>Pseudomonadati</taxon>
        <taxon>Pseudomonadota</taxon>
        <taxon>Gammaproteobacteria</taxon>
        <taxon>Pseudomonadales</taxon>
        <taxon>Marinobacteraceae</taxon>
        <taxon>Marinobacter</taxon>
    </lineage>
</organism>
<proteinExistence type="inferred from homology"/>
<evidence type="ECO:0000256" key="5">
    <source>
        <dbReference type="SAM" id="MobiDB-lite"/>
    </source>
</evidence>
<dbReference type="GO" id="GO:0015074">
    <property type="term" value="P:DNA integration"/>
    <property type="evidence" value="ECO:0007669"/>
    <property type="project" value="UniProtKB-KW"/>
</dbReference>
<dbReference type="PANTHER" id="PTHR30349:SF41">
    <property type="entry name" value="INTEGRASE_RECOMBINASE PROTEIN MJ0367-RELATED"/>
    <property type="match status" value="1"/>
</dbReference>
<dbReference type="EMBL" id="NEFY01000025">
    <property type="protein sequence ID" value="OZC34778.1"/>
    <property type="molecule type" value="Genomic_DNA"/>
</dbReference>
<keyword evidence="3" id="KW-0238">DNA-binding</keyword>
<evidence type="ECO:0000256" key="2">
    <source>
        <dbReference type="ARBA" id="ARBA00022908"/>
    </source>
</evidence>
<dbReference type="GO" id="GO:0003677">
    <property type="term" value="F:DNA binding"/>
    <property type="evidence" value="ECO:0007669"/>
    <property type="project" value="UniProtKB-KW"/>
</dbReference>
<dbReference type="Proteomes" id="UP000216984">
    <property type="component" value="Unassembled WGS sequence"/>
</dbReference>
<keyword evidence="2" id="KW-0229">DNA integration</keyword>
<dbReference type="InterPro" id="IPR011010">
    <property type="entry name" value="DNA_brk_join_enz"/>
</dbReference>
<keyword evidence="7" id="KW-1185">Reference proteome</keyword>
<evidence type="ECO:0000256" key="1">
    <source>
        <dbReference type="ARBA" id="ARBA00008857"/>
    </source>
</evidence>
<dbReference type="InterPro" id="IPR013762">
    <property type="entry name" value="Integrase-like_cat_sf"/>
</dbReference>
<comment type="caution">
    <text evidence="6">The sequence shown here is derived from an EMBL/GenBank/DDBJ whole genome shotgun (WGS) entry which is preliminary data.</text>
</comment>
<gene>
    <name evidence="6" type="ORF">B9Q17_10130</name>
</gene>
<dbReference type="PANTHER" id="PTHR30349">
    <property type="entry name" value="PHAGE INTEGRASE-RELATED"/>
    <property type="match status" value="1"/>
</dbReference>
<evidence type="ECO:0000256" key="4">
    <source>
        <dbReference type="ARBA" id="ARBA00023172"/>
    </source>
</evidence>
<feature type="region of interest" description="Disordered" evidence="5">
    <location>
        <begin position="1"/>
        <end position="25"/>
    </location>
</feature>
<sequence length="1816" mass="204355">MTINGTQDWHSVEPQATDNTTVRQPTPQYDTLHTWAKDAQLSEVFELTALTFGFSKHFTVIGNLNQELSHPESLEILAAWSNNPLVALLSDLRQAFTDSSDIAIEFPALPHAGNSDQTKKKLRDLGASIEKRHFLLCLIVNPLAIANTEEQYALRRALRIWLIVQALDHAANRRCLSDKRIQKVASFLTQNTHHNNWLIIDKTLERAKRHVALQPFTFDRFTLALRNAANELFVQSQDASAQRFLNSLVLICEGNCEPNELENVAQPFFHAPLAIFSRNQLPETQQLSDYQFQSLDLLDAPNDESDENSEEALLYTVNADDPPERQRLTGQSILLQTTELSHYLPWSWDKPLPPELQSLNAWINQLLTSNNQLDRLGAAVVWLATRLSRSLPFTLELAISSTTQNEWALMPDFSVAHRHSPKRHHSWVPDQNAIQCIEPFESSLSLKIPGVVQQALNGAFESAVNSNHSLYNLWFQLSGETPETWFNRHAKDHFPRLTSAKLANAHPQQVFNLTSDHSFARLSAAHPRAALPAACGYANWDIKAVENGFNLELSGSDKAGDSRVNVLGSLLAPLESLLIDQISQATQALNDTQWDSPLSYHNALARYCVMALYAATGCRHLSDPFESITHFCSEPPSVFINDKADDGLHNGRLVPLPLGAWNLVEMYKTHLGELAKVIEPVRSDLAEEISQLRKQPSAKLPLFFLLDEAIHWRSLSDRSIPDTEWFNWPLPSNLFRHRYAQQLARSGVDTEVIDGWMGHAERGVATYSDLSVRCWIDDYQAYSQTLNDVFERLVFQVPRTLGQLPSIGEPTTLIKPIAQESRLFGVKKRRQNRIASLKKAKDLADSDLDLFLGSKTLEELDDDQTQAMSHLMLMRENGLPHPQAAIRYAVMMERLDALEDESAKPIRRRLVTIDTEQSLLTDQSPVALTILPKLQGWAKTARSATDKANVSKSEALLVAAALLIIDKRLGYSDLIDDVTRGIHYRLVQNKKKLYFEYNEDLDEESYTQPVQRHEVDYKTASLLQFGKGIKSIIDLTKPISSKHLQTLSEVIQTHTNTSLSNAPALTNQWLLEQLITLINQANLILMPGIVSAALSGRQPPTSCSLADYFRLHDDILYHPPEPPSIETASAASARYPLKLDASDNKQLYANTQVFFEGIRSRLTTDTKATYTKATAREVANDIRTFTSDHTNKVTSAITLIGYWLADRIQRGKGRRGAHFKPYAITTPARYFGALREAFQGLAYHLDLTALDEEDITALCSEMITLKRSNLEELDYFGARLQEFFRWAAKSQNVAEPIWEELDFGSQRRSVRPGLFSESEYQTCLHAILSSSVSLPDHAQLTAFILILAYRFGLRAQEAIGLQRTDWCESGDLTWVLIRNNPYRGLKRPSSRRAVPLMFPLSDQEKSTIQFVFNRYDSLASHTPKAPILCTIDKGELAISPFARHHMPNAISQVLKQVTGNPLMTLHHARHSFCNLLALALFDFETPLTKKLSGHLNHAKISQILLGNGVSSTRRSAMALARAMGHATPRTGFKSYNRMVSEWAEALTPVSNRRTRTIPNAVQTRDWVTQKSSDHSEIAHTLLPTSRPSPRTIAQALRLKALGHFYDHTEAALQLYPDSLKDMDWLANQVNNKHRFKIHDFKKNKPVQVYGTEYPNLLLTKVSPDAWVRIIGQAAEFPPYEELDLSSSLPPVNGVPSLIGRNGHLLMNSEEDRSLIRLVLDLFKVPEASYNVYARYNDPDVKKRLLKHGFKVSPIVGTGTGAKPQLDTFNKQDHESEAKEQEYGGLIFNKGFSGCIHRRNELVIALLIVAASYCSLG</sequence>